<organism evidence="1 2">
    <name type="scientific">Diatraea saccharalis</name>
    <name type="common">sugarcane borer</name>
    <dbReference type="NCBI Taxonomy" id="40085"/>
    <lineage>
        <taxon>Eukaryota</taxon>
        <taxon>Metazoa</taxon>
        <taxon>Ecdysozoa</taxon>
        <taxon>Arthropoda</taxon>
        <taxon>Hexapoda</taxon>
        <taxon>Insecta</taxon>
        <taxon>Pterygota</taxon>
        <taxon>Neoptera</taxon>
        <taxon>Endopterygota</taxon>
        <taxon>Lepidoptera</taxon>
        <taxon>Glossata</taxon>
        <taxon>Ditrysia</taxon>
        <taxon>Pyraloidea</taxon>
        <taxon>Crambidae</taxon>
        <taxon>Crambinae</taxon>
        <taxon>Diatraea</taxon>
    </lineage>
</organism>
<protein>
    <submittedName>
        <fullName evidence="1">Uncharacterized protein</fullName>
    </submittedName>
</protein>
<evidence type="ECO:0000313" key="1">
    <source>
        <dbReference type="EMBL" id="CAG9786520.1"/>
    </source>
</evidence>
<reference evidence="1" key="2">
    <citation type="submission" date="2022-10" db="EMBL/GenBank/DDBJ databases">
        <authorList>
            <consortium name="ENA_rothamsted_submissions"/>
            <consortium name="culmorum"/>
            <person name="King R."/>
        </authorList>
    </citation>
    <scope>NUCLEOTIDE SEQUENCE</scope>
</reference>
<dbReference type="AlphaFoldDB" id="A0A9N9QZV8"/>
<gene>
    <name evidence="1" type="ORF">DIATSA_LOCUS4462</name>
</gene>
<name>A0A9N9QZV8_9NEOP</name>
<dbReference type="EMBL" id="OU893347">
    <property type="protein sequence ID" value="CAG9786520.1"/>
    <property type="molecule type" value="Genomic_DNA"/>
</dbReference>
<reference evidence="1" key="1">
    <citation type="submission" date="2021-12" db="EMBL/GenBank/DDBJ databases">
        <authorList>
            <person name="King R."/>
        </authorList>
    </citation>
    <scope>NUCLEOTIDE SEQUENCE</scope>
</reference>
<accession>A0A9N9QZV8</accession>
<evidence type="ECO:0000313" key="2">
    <source>
        <dbReference type="Proteomes" id="UP001153714"/>
    </source>
</evidence>
<proteinExistence type="predicted"/>
<keyword evidence="2" id="KW-1185">Reference proteome</keyword>
<dbReference type="Proteomes" id="UP001153714">
    <property type="component" value="Chromosome 16"/>
</dbReference>
<sequence length="211" mass="23410">MQFDSFVSAGKGARAADHSATEYRWRFPAARLRPRRNIHSVRKKRAGAGGAGYPEMAAQVLRCHVTKHTYRDLILDTGDVEERLDLLPQLPPGPGAELQLLVFLAGQVTTDVSLEPRHDLGQPVITQLLHLTQDTSAEEDLLAQVMCSGTEFCICVEEYTKNDNIVYNVCVGKVKGKGKGNTNRSLRIKTLRVSSLRVPIVKSNHQSYMVL</sequence>